<dbReference type="InterPro" id="IPR011043">
    <property type="entry name" value="Gal_Oxase/kelch_b-propeller"/>
</dbReference>
<dbReference type="Proteomes" id="UP001603857">
    <property type="component" value="Unassembled WGS sequence"/>
</dbReference>
<dbReference type="Pfam" id="PF07734">
    <property type="entry name" value="FBA_1"/>
    <property type="match status" value="1"/>
</dbReference>
<name>A0ABD1MNH3_9FABA</name>
<dbReference type="SMART" id="SM00256">
    <property type="entry name" value="FBOX"/>
    <property type="match status" value="1"/>
</dbReference>
<comment type="caution">
    <text evidence="2">The sequence shown here is derived from an EMBL/GenBank/DDBJ whole genome shotgun (WGS) entry which is preliminary data.</text>
</comment>
<dbReference type="InterPro" id="IPR050796">
    <property type="entry name" value="SCF_F-box_component"/>
</dbReference>
<dbReference type="InterPro" id="IPR001810">
    <property type="entry name" value="F-box_dom"/>
</dbReference>
<dbReference type="PANTHER" id="PTHR31672">
    <property type="entry name" value="BNACNNG10540D PROTEIN"/>
    <property type="match status" value="1"/>
</dbReference>
<dbReference type="InterPro" id="IPR036047">
    <property type="entry name" value="F-box-like_dom_sf"/>
</dbReference>
<gene>
    <name evidence="2" type="ORF">Fmac_011807</name>
</gene>
<dbReference type="CDD" id="cd22157">
    <property type="entry name" value="F-box_AtFBW1-like"/>
    <property type="match status" value="1"/>
</dbReference>
<dbReference type="PANTHER" id="PTHR31672:SF13">
    <property type="entry name" value="F-BOX PROTEIN CPR30-LIKE"/>
    <property type="match status" value="1"/>
</dbReference>
<dbReference type="NCBIfam" id="TIGR01640">
    <property type="entry name" value="F_box_assoc_1"/>
    <property type="match status" value="1"/>
</dbReference>
<evidence type="ECO:0000313" key="2">
    <source>
        <dbReference type="EMBL" id="KAL2337361.1"/>
    </source>
</evidence>
<dbReference type="AlphaFoldDB" id="A0ABD1MNH3"/>
<dbReference type="InterPro" id="IPR017451">
    <property type="entry name" value="F-box-assoc_interact_dom"/>
</dbReference>
<dbReference type="SUPFAM" id="SSF50965">
    <property type="entry name" value="Galactose oxidase, central domain"/>
    <property type="match status" value="1"/>
</dbReference>
<dbReference type="SUPFAM" id="SSF81383">
    <property type="entry name" value="F-box domain"/>
    <property type="match status" value="1"/>
</dbReference>
<organism evidence="2 3">
    <name type="scientific">Flemingia macrophylla</name>
    <dbReference type="NCBI Taxonomy" id="520843"/>
    <lineage>
        <taxon>Eukaryota</taxon>
        <taxon>Viridiplantae</taxon>
        <taxon>Streptophyta</taxon>
        <taxon>Embryophyta</taxon>
        <taxon>Tracheophyta</taxon>
        <taxon>Spermatophyta</taxon>
        <taxon>Magnoliopsida</taxon>
        <taxon>eudicotyledons</taxon>
        <taxon>Gunneridae</taxon>
        <taxon>Pentapetalae</taxon>
        <taxon>rosids</taxon>
        <taxon>fabids</taxon>
        <taxon>Fabales</taxon>
        <taxon>Fabaceae</taxon>
        <taxon>Papilionoideae</taxon>
        <taxon>50 kb inversion clade</taxon>
        <taxon>NPAAA clade</taxon>
        <taxon>indigoferoid/millettioid clade</taxon>
        <taxon>Phaseoleae</taxon>
        <taxon>Flemingia</taxon>
    </lineage>
</organism>
<proteinExistence type="predicted"/>
<dbReference type="PROSITE" id="PS50181">
    <property type="entry name" value="FBOX"/>
    <property type="match status" value="1"/>
</dbReference>
<feature type="domain" description="F-box" evidence="1">
    <location>
        <begin position="12"/>
        <end position="57"/>
    </location>
</feature>
<evidence type="ECO:0000259" key="1">
    <source>
        <dbReference type="PROSITE" id="PS50181"/>
    </source>
</evidence>
<accession>A0ABD1MNH3</accession>
<evidence type="ECO:0000313" key="3">
    <source>
        <dbReference type="Proteomes" id="UP001603857"/>
    </source>
</evidence>
<dbReference type="InterPro" id="IPR006527">
    <property type="entry name" value="F-box-assoc_dom_typ1"/>
</dbReference>
<dbReference type="Gene3D" id="1.20.1280.50">
    <property type="match status" value="1"/>
</dbReference>
<keyword evidence="3" id="KW-1185">Reference proteome</keyword>
<sequence length="372" mass="42339">MERENRVTKGKGQNTELMPRELITEILLKLPVKSLSRFKCVCKSWLSIISDPEFTTLHFGLAATHTERLVLFVPRTREARSIDFNLPFHDDSACITLNLEFLPPKPFEIQICGSCRGFVLLNSCQSLWVWNPSTSAHKKLSSSPIVLTGMFFIFLYGFGYDPSTDDYIVAQASCDLYGLIRVELFSLRDNAWKEMEGVHLSKINNGNDRRNGTFLNDSNAIHWLTFRYDVLEHFILAFDLIKRKFSEVPLPVGFKENCDFNFCDFGVLGEFLSLCAGGYNCAAEIWVMKEYKVQASWTKIIVVPIDQIPTRYFTLICSTKGGDIVGKLGNTTLVKCNDQGQLLEHQYYYDCPNGFPVAVYTESLLSLPFDND</sequence>
<dbReference type="Pfam" id="PF00646">
    <property type="entry name" value="F-box"/>
    <property type="match status" value="1"/>
</dbReference>
<protein>
    <recommendedName>
        <fullName evidence="1">F-box domain-containing protein</fullName>
    </recommendedName>
</protein>
<reference evidence="2 3" key="1">
    <citation type="submission" date="2024-08" db="EMBL/GenBank/DDBJ databases">
        <title>Insights into the chromosomal genome structure of Flemingia macrophylla.</title>
        <authorList>
            <person name="Ding Y."/>
            <person name="Zhao Y."/>
            <person name="Bi W."/>
            <person name="Wu M."/>
            <person name="Zhao G."/>
            <person name="Gong Y."/>
            <person name="Li W."/>
            <person name="Zhang P."/>
        </authorList>
    </citation>
    <scope>NUCLEOTIDE SEQUENCE [LARGE SCALE GENOMIC DNA]</scope>
    <source>
        <strain evidence="2">DYQJB</strain>
        <tissue evidence="2">Leaf</tissue>
    </source>
</reference>
<dbReference type="EMBL" id="JBGMDY010000004">
    <property type="protein sequence ID" value="KAL2337361.1"/>
    <property type="molecule type" value="Genomic_DNA"/>
</dbReference>